<gene>
    <name evidence="2" type="ORF">DGAL_LOCUS7334</name>
</gene>
<dbReference type="Pfam" id="PF00651">
    <property type="entry name" value="BTB"/>
    <property type="match status" value="1"/>
</dbReference>
<reference evidence="2" key="1">
    <citation type="submission" date="2021-11" db="EMBL/GenBank/DDBJ databases">
        <authorList>
            <person name="Schell T."/>
        </authorList>
    </citation>
    <scope>NUCLEOTIDE SEQUENCE</scope>
    <source>
        <strain evidence="2">M5</strain>
    </source>
</reference>
<name>A0A8J2WEL2_9CRUS</name>
<protein>
    <recommendedName>
        <fullName evidence="1">BTB domain-containing protein</fullName>
    </recommendedName>
</protein>
<keyword evidence="3" id="KW-1185">Reference proteome</keyword>
<dbReference type="FunFam" id="1.25.40.420:FF:000036">
    <property type="entry name" value="Uncharacterized protein"/>
    <property type="match status" value="1"/>
</dbReference>
<dbReference type="OrthoDB" id="6358246at2759"/>
<evidence type="ECO:0000313" key="3">
    <source>
        <dbReference type="Proteomes" id="UP000789390"/>
    </source>
</evidence>
<evidence type="ECO:0000259" key="1">
    <source>
        <dbReference type="PROSITE" id="PS50097"/>
    </source>
</evidence>
<dbReference type="Proteomes" id="UP000789390">
    <property type="component" value="Unassembled WGS sequence"/>
</dbReference>
<sequence length="344" mass="38772">MASATSAATKIKEGLLQISWDAPRNRVNSGLVYVNYNVSHNTGKPTQTQINVSTLITKCFDTCVLTCKMENGQQIILEMEIQITKKHVKQSELETISVYATKDRMQQKMTLDQSKWTATWNVPTNSGCQQCTTRTNCNYCGREIPFSFDILIDVIPDSVISLKRGSQHVLDHLSNLWNTKTLSDVTFNCKKNSIKAHTLILASGSPVLAAMFQHNFKENQEKVVLIKEIEPNVFEELLCYIYTGRFNGSGRNVDVAELFVAADKYAVEALKEECALILSRKLKVENASQYLVLAHLHNSPKLHEASLDFISKNAKAICSRKDWMEIIKNYPELCFQATQLILGL</sequence>
<accession>A0A8J2WEL2</accession>
<dbReference type="SUPFAM" id="SSF54695">
    <property type="entry name" value="POZ domain"/>
    <property type="match status" value="1"/>
</dbReference>
<dbReference type="Gene3D" id="1.25.40.420">
    <property type="match status" value="1"/>
</dbReference>
<organism evidence="2 3">
    <name type="scientific">Daphnia galeata</name>
    <dbReference type="NCBI Taxonomy" id="27404"/>
    <lineage>
        <taxon>Eukaryota</taxon>
        <taxon>Metazoa</taxon>
        <taxon>Ecdysozoa</taxon>
        <taxon>Arthropoda</taxon>
        <taxon>Crustacea</taxon>
        <taxon>Branchiopoda</taxon>
        <taxon>Diplostraca</taxon>
        <taxon>Cladocera</taxon>
        <taxon>Anomopoda</taxon>
        <taxon>Daphniidae</taxon>
        <taxon>Daphnia</taxon>
    </lineage>
</organism>
<dbReference type="AlphaFoldDB" id="A0A8J2WEL2"/>
<dbReference type="SMART" id="SM00225">
    <property type="entry name" value="BTB"/>
    <property type="match status" value="1"/>
</dbReference>
<dbReference type="PANTHER" id="PTHR24413">
    <property type="entry name" value="SPECKLE-TYPE POZ PROTEIN"/>
    <property type="match status" value="1"/>
</dbReference>
<dbReference type="InterPro" id="IPR011333">
    <property type="entry name" value="SKP1/BTB/POZ_sf"/>
</dbReference>
<dbReference type="PROSITE" id="PS50097">
    <property type="entry name" value="BTB"/>
    <property type="match status" value="1"/>
</dbReference>
<feature type="domain" description="BTB" evidence="1">
    <location>
        <begin position="183"/>
        <end position="250"/>
    </location>
</feature>
<evidence type="ECO:0000313" key="2">
    <source>
        <dbReference type="EMBL" id="CAH0104429.1"/>
    </source>
</evidence>
<comment type="caution">
    <text evidence="2">The sequence shown here is derived from an EMBL/GenBank/DDBJ whole genome shotgun (WGS) entry which is preliminary data.</text>
</comment>
<dbReference type="InterPro" id="IPR000210">
    <property type="entry name" value="BTB/POZ_dom"/>
</dbReference>
<proteinExistence type="predicted"/>
<dbReference type="EMBL" id="CAKKLH010000139">
    <property type="protein sequence ID" value="CAH0104429.1"/>
    <property type="molecule type" value="Genomic_DNA"/>
</dbReference>
<dbReference type="FunFam" id="3.30.710.10:FF:000245">
    <property type="entry name" value="Uncharacterized protein"/>
    <property type="match status" value="1"/>
</dbReference>
<dbReference type="Gene3D" id="3.30.710.10">
    <property type="entry name" value="Potassium Channel Kv1.1, Chain A"/>
    <property type="match status" value="1"/>
</dbReference>